<feature type="repeat" description="PPR" evidence="2">
    <location>
        <begin position="118"/>
        <end position="152"/>
    </location>
</feature>
<dbReference type="NCBIfam" id="TIGR00756">
    <property type="entry name" value="PPR"/>
    <property type="match status" value="6"/>
</dbReference>
<dbReference type="InterPro" id="IPR011990">
    <property type="entry name" value="TPR-like_helical_dom_sf"/>
</dbReference>
<evidence type="ECO:0000256" key="3">
    <source>
        <dbReference type="SAM" id="MobiDB-lite"/>
    </source>
</evidence>
<feature type="repeat" description="PPR" evidence="2">
    <location>
        <begin position="619"/>
        <end position="649"/>
    </location>
</feature>
<feature type="repeat" description="PPR" evidence="2">
    <location>
        <begin position="650"/>
        <end position="684"/>
    </location>
</feature>
<dbReference type="InterPro" id="IPR002885">
    <property type="entry name" value="PPR_rpt"/>
</dbReference>
<dbReference type="AlphaFoldDB" id="A0AA88VRE2"/>
<gene>
    <name evidence="4" type="ORF">RJ639_012735</name>
</gene>
<sequence>MRKATFLTSSSPHSSNVTTHHSSYQKSLFSTSIIPNYHADQPFDGGQLQHEAPLRQLLRHCSRVQSLGSTKSLHALSITMGPYTEQPIFLNNNIIAMYASQGYVSLASQLFDEMPQRNAVSYNTIIGAYSRVRNVEEAWELFSQMRYCGFEPTQFTFSSILSCACLDMCRGFYLQALIIKNGLLYSDAFAGTALLSLFGRHEFLDEAIRAFEDMPRKNLVTWNSLISLLGHHGCAEECVLMFRNLMRTRRVLSEYSFVGILSGLELEGDLELGGQIHGLVIKNGLEFVVSVSNALINMYSKCSGAEFAGKIFEDAPVWDIVSWNTMIGALARSDRHGKAVELFLEMHVNGHFPNKTTFVTVINACARLQIPIYGEFVHAKIIRNVFESDVYIGSALVDFYAKCDRLEDAHRCFDKIHEKNLVSWNALLAGYANKDCLKSFSLLREMIRLGYLPNEVSFSSVIKSSFVLELLQIHSLIIRMGYHQNEYVSSSLITSFAKNGLTSDALKLVAAADMPLPVVPSNVVAGVYNRTGQYHKTQELFSSLEEPDLVSWNILIAACARNGDYKEVFELFEHMKLAHVCPDSYTYVSLLNVCTKVCNLGLGCSLHGLMIKADFNRCDTFVCNVIIDMYGKCGSLESAFKVFKEMTVKNVVTWTALVSALGLHGRAHEAIERFREMEMVGFKPDRVAFLAVLSACRHVGLVKEGMELFMEMKMKYGAEPEMDHYLLVVDLLARYGSLKEAERLLCGMPFPPNALIWRCFLEGCKRKRTTEDLALNM</sequence>
<dbReference type="FunFam" id="1.25.40.10:FF:000285">
    <property type="entry name" value="Pentatricopeptide repeat-containing protein, chloroplastic"/>
    <property type="match status" value="1"/>
</dbReference>
<dbReference type="Pfam" id="PF01535">
    <property type="entry name" value="PPR"/>
    <property type="match status" value="9"/>
</dbReference>
<dbReference type="GO" id="GO:0009451">
    <property type="term" value="P:RNA modification"/>
    <property type="evidence" value="ECO:0007669"/>
    <property type="project" value="InterPro"/>
</dbReference>
<name>A0AA88VRE2_9ASTE</name>
<accession>A0AA88VRE2</accession>
<dbReference type="FunFam" id="1.25.40.10:FF:001096">
    <property type="entry name" value="Pentatricopeptide repeat-containing protein"/>
    <property type="match status" value="1"/>
</dbReference>
<evidence type="ECO:0008006" key="6">
    <source>
        <dbReference type="Google" id="ProtNLM"/>
    </source>
</evidence>
<dbReference type="EMBL" id="JAVXUP010001383">
    <property type="protein sequence ID" value="KAK3012378.1"/>
    <property type="molecule type" value="Genomic_DNA"/>
</dbReference>
<dbReference type="Pfam" id="PF13041">
    <property type="entry name" value="PPR_2"/>
    <property type="match status" value="3"/>
</dbReference>
<evidence type="ECO:0000256" key="2">
    <source>
        <dbReference type="PROSITE-ProRule" id="PRU00708"/>
    </source>
</evidence>
<dbReference type="InterPro" id="IPR046960">
    <property type="entry name" value="PPR_At4g14850-like_plant"/>
</dbReference>
<dbReference type="Proteomes" id="UP001188597">
    <property type="component" value="Unassembled WGS sequence"/>
</dbReference>
<organism evidence="4 5">
    <name type="scientific">Escallonia herrerae</name>
    <dbReference type="NCBI Taxonomy" id="1293975"/>
    <lineage>
        <taxon>Eukaryota</taxon>
        <taxon>Viridiplantae</taxon>
        <taxon>Streptophyta</taxon>
        <taxon>Embryophyta</taxon>
        <taxon>Tracheophyta</taxon>
        <taxon>Spermatophyta</taxon>
        <taxon>Magnoliopsida</taxon>
        <taxon>eudicotyledons</taxon>
        <taxon>Gunneridae</taxon>
        <taxon>Pentapetalae</taxon>
        <taxon>asterids</taxon>
        <taxon>campanulids</taxon>
        <taxon>Escalloniales</taxon>
        <taxon>Escalloniaceae</taxon>
        <taxon>Escallonia</taxon>
    </lineage>
</organism>
<dbReference type="FunFam" id="1.25.40.10:FF:000073">
    <property type="entry name" value="Pentatricopeptide repeat-containing protein chloroplastic"/>
    <property type="match status" value="1"/>
</dbReference>
<evidence type="ECO:0000313" key="5">
    <source>
        <dbReference type="Proteomes" id="UP001188597"/>
    </source>
</evidence>
<reference evidence="4" key="1">
    <citation type="submission" date="2022-12" db="EMBL/GenBank/DDBJ databases">
        <title>Draft genome assemblies for two species of Escallonia (Escalloniales).</title>
        <authorList>
            <person name="Chanderbali A."/>
            <person name="Dervinis C."/>
            <person name="Anghel I."/>
            <person name="Soltis D."/>
            <person name="Soltis P."/>
            <person name="Zapata F."/>
        </authorList>
    </citation>
    <scope>NUCLEOTIDE SEQUENCE</scope>
    <source>
        <strain evidence="4">UCBG64.0493</strain>
        <tissue evidence="4">Leaf</tissue>
    </source>
</reference>
<feature type="region of interest" description="Disordered" evidence="3">
    <location>
        <begin position="1"/>
        <end position="20"/>
    </location>
</feature>
<dbReference type="Gene3D" id="1.25.40.10">
    <property type="entry name" value="Tetratricopeptide repeat domain"/>
    <property type="match status" value="7"/>
</dbReference>
<dbReference type="FunFam" id="1.25.40.10:FF:000242">
    <property type="entry name" value="Pentatricopeptide repeat-containing protein"/>
    <property type="match status" value="1"/>
</dbReference>
<feature type="repeat" description="PPR" evidence="2">
    <location>
        <begin position="319"/>
        <end position="353"/>
    </location>
</feature>
<comment type="caution">
    <text evidence="4">The sequence shown here is derived from an EMBL/GenBank/DDBJ whole genome shotgun (WGS) entry which is preliminary data.</text>
</comment>
<evidence type="ECO:0000313" key="4">
    <source>
        <dbReference type="EMBL" id="KAK3012378.1"/>
    </source>
</evidence>
<protein>
    <recommendedName>
        <fullName evidence="6">Pentatricopeptide repeat-containing protein</fullName>
    </recommendedName>
</protein>
<evidence type="ECO:0000256" key="1">
    <source>
        <dbReference type="ARBA" id="ARBA00022737"/>
    </source>
</evidence>
<dbReference type="PANTHER" id="PTHR24015">
    <property type="entry name" value="OS07G0578800 PROTEIN-RELATED"/>
    <property type="match status" value="1"/>
</dbReference>
<keyword evidence="5" id="KW-1185">Reference proteome</keyword>
<dbReference type="GO" id="GO:0003723">
    <property type="term" value="F:RNA binding"/>
    <property type="evidence" value="ECO:0007669"/>
    <property type="project" value="InterPro"/>
</dbReference>
<proteinExistence type="predicted"/>
<feature type="repeat" description="PPR" evidence="2">
    <location>
        <begin position="548"/>
        <end position="582"/>
    </location>
</feature>
<dbReference type="PROSITE" id="PS51375">
    <property type="entry name" value="PPR"/>
    <property type="match status" value="5"/>
</dbReference>
<dbReference type="PANTHER" id="PTHR24015:SF548">
    <property type="entry name" value="OS08G0340900 PROTEIN"/>
    <property type="match status" value="1"/>
</dbReference>
<keyword evidence="1" id="KW-0677">Repeat</keyword>